<evidence type="ECO:0008006" key="5">
    <source>
        <dbReference type="Google" id="ProtNLM"/>
    </source>
</evidence>
<keyword evidence="2" id="KW-0732">Signal</keyword>
<name>A0A2I0ABC8_9ASPA</name>
<proteinExistence type="predicted"/>
<feature type="chain" id="PRO_5014123584" description="Transmembrane protein" evidence="2">
    <location>
        <begin position="27"/>
        <end position="534"/>
    </location>
</feature>
<dbReference type="GO" id="GO:0009506">
    <property type="term" value="C:plasmodesma"/>
    <property type="evidence" value="ECO:0007669"/>
    <property type="project" value="TreeGrafter"/>
</dbReference>
<gene>
    <name evidence="3" type="ORF">AXF42_Ash001832</name>
</gene>
<dbReference type="Proteomes" id="UP000236161">
    <property type="component" value="Unassembled WGS sequence"/>
</dbReference>
<reference evidence="3 4" key="1">
    <citation type="journal article" date="2017" name="Nature">
        <title>The Apostasia genome and the evolution of orchids.</title>
        <authorList>
            <person name="Zhang G.Q."/>
            <person name="Liu K.W."/>
            <person name="Li Z."/>
            <person name="Lohaus R."/>
            <person name="Hsiao Y.Y."/>
            <person name="Niu S.C."/>
            <person name="Wang J.Y."/>
            <person name="Lin Y.C."/>
            <person name="Xu Q."/>
            <person name="Chen L.J."/>
            <person name="Yoshida K."/>
            <person name="Fujiwara S."/>
            <person name="Wang Z.W."/>
            <person name="Zhang Y.Q."/>
            <person name="Mitsuda N."/>
            <person name="Wang M."/>
            <person name="Liu G.H."/>
            <person name="Pecoraro L."/>
            <person name="Huang H.X."/>
            <person name="Xiao X.J."/>
            <person name="Lin M."/>
            <person name="Wu X.Y."/>
            <person name="Wu W.L."/>
            <person name="Chen Y.Y."/>
            <person name="Chang S.B."/>
            <person name="Sakamoto S."/>
            <person name="Ohme-Takagi M."/>
            <person name="Yagi M."/>
            <person name="Zeng S.J."/>
            <person name="Shen C.Y."/>
            <person name="Yeh C.M."/>
            <person name="Luo Y.B."/>
            <person name="Tsai W.C."/>
            <person name="Van de Peer Y."/>
            <person name="Liu Z.J."/>
        </authorList>
    </citation>
    <scope>NUCLEOTIDE SEQUENCE [LARGE SCALE GENOMIC DNA]</scope>
    <source>
        <strain evidence="4">cv. Shenzhen</strain>
        <tissue evidence="3">Stem</tissue>
    </source>
</reference>
<dbReference type="AlphaFoldDB" id="A0A2I0ABC8"/>
<protein>
    <recommendedName>
        <fullName evidence="5">Transmembrane protein</fullName>
    </recommendedName>
</protein>
<evidence type="ECO:0000313" key="3">
    <source>
        <dbReference type="EMBL" id="PKA52851.1"/>
    </source>
</evidence>
<dbReference type="GO" id="GO:0005886">
    <property type="term" value="C:plasma membrane"/>
    <property type="evidence" value="ECO:0007669"/>
    <property type="project" value="TreeGrafter"/>
</dbReference>
<dbReference type="EMBL" id="KZ452001">
    <property type="protein sequence ID" value="PKA52851.1"/>
    <property type="molecule type" value="Genomic_DNA"/>
</dbReference>
<keyword evidence="1" id="KW-0472">Membrane</keyword>
<evidence type="ECO:0000256" key="1">
    <source>
        <dbReference type="SAM" id="Phobius"/>
    </source>
</evidence>
<feature type="transmembrane region" description="Helical" evidence="1">
    <location>
        <begin position="136"/>
        <end position="160"/>
    </location>
</feature>
<feature type="signal peptide" evidence="2">
    <location>
        <begin position="1"/>
        <end position="26"/>
    </location>
</feature>
<evidence type="ECO:0000313" key="4">
    <source>
        <dbReference type="Proteomes" id="UP000236161"/>
    </source>
</evidence>
<accession>A0A2I0ABC8</accession>
<organism evidence="3 4">
    <name type="scientific">Apostasia shenzhenica</name>
    <dbReference type="NCBI Taxonomy" id="1088818"/>
    <lineage>
        <taxon>Eukaryota</taxon>
        <taxon>Viridiplantae</taxon>
        <taxon>Streptophyta</taxon>
        <taxon>Embryophyta</taxon>
        <taxon>Tracheophyta</taxon>
        <taxon>Spermatophyta</taxon>
        <taxon>Magnoliopsida</taxon>
        <taxon>Liliopsida</taxon>
        <taxon>Asparagales</taxon>
        <taxon>Orchidaceae</taxon>
        <taxon>Apostasioideae</taxon>
        <taxon>Apostasia</taxon>
    </lineage>
</organism>
<keyword evidence="1" id="KW-1133">Transmembrane helix</keyword>
<feature type="transmembrane region" description="Helical" evidence="1">
    <location>
        <begin position="279"/>
        <end position="302"/>
    </location>
</feature>
<sequence>MAFCRSSTSLLFYLTFSFLFISSVASHVKKPFTGRNENGFVPSRRLAAEGPQAIVANSSFVLASGRTERRDPLNDFKDYTGGWNISNRHYWASVGFTAVPLFGIALVWFVIFGLILMISACYYCCCRRPIHSYSRIAYAISLISLILFTLAAIVGCVLLYNGQGKFHSSTSNTLDYVVGQAEFTVENLRDFSGNLSSAKRIKVTNLLISADLQNKIDNIVKKVNTSADDLDRKTSDNSHNIRDVLGTVRLVLIIVAAVMLLLAFLGFVFSVLGLQSLVYILLLLGWLLVTATFVLSGVFLLLHNVVGDTCVSMDEWVAHPSEHTALDDILPCVDVATANQSLFQSREVSYNLVEIVNNVITGVCNSANPAIPFNQSGPPMPTLCNPFNKDLSNRTCSPGEVVLSNASQEWKKYECNATTVSGIEICRTVGRVTPTIYEQMDAAASVGFALYHYGPFLVQLEDCSFVRETFNSISHNNCPGLRKYTKWVYIGLTLVSAAVMLSAILWVIYARERRHRVFSKQHNFREVDALMVDK</sequence>
<feature type="transmembrane region" description="Helical" evidence="1">
    <location>
        <begin position="250"/>
        <end position="272"/>
    </location>
</feature>
<dbReference type="PANTHER" id="PTHR31414:SF15">
    <property type="entry name" value="PLASMA MEMBRANE FUSION PROTEIN"/>
    <property type="match status" value="1"/>
</dbReference>
<dbReference type="OrthoDB" id="1937321at2759"/>
<dbReference type="InterPro" id="IPR040283">
    <property type="entry name" value="DDB_G0292058-like"/>
</dbReference>
<keyword evidence="1" id="KW-0812">Transmembrane</keyword>
<feature type="transmembrane region" description="Helical" evidence="1">
    <location>
        <begin position="101"/>
        <end position="124"/>
    </location>
</feature>
<dbReference type="PANTHER" id="PTHR31414">
    <property type="entry name" value="TRANSMEMBRANE PROTEIN DDB_G0292058"/>
    <property type="match status" value="1"/>
</dbReference>
<evidence type="ECO:0000256" key="2">
    <source>
        <dbReference type="SAM" id="SignalP"/>
    </source>
</evidence>
<feature type="transmembrane region" description="Helical" evidence="1">
    <location>
        <begin position="487"/>
        <end position="510"/>
    </location>
</feature>
<dbReference type="STRING" id="1088818.A0A2I0ABC8"/>
<keyword evidence="4" id="KW-1185">Reference proteome</keyword>